<dbReference type="Pfam" id="PF06695">
    <property type="entry name" value="Sm_multidrug_ex"/>
    <property type="match status" value="1"/>
</dbReference>
<dbReference type="Proteomes" id="UP000623172">
    <property type="component" value="Unassembled WGS sequence"/>
</dbReference>
<dbReference type="PANTHER" id="PTHR36007:SF2">
    <property type="entry name" value="TRANSPORT PROTEIN-RELATED"/>
    <property type="match status" value="1"/>
</dbReference>
<keyword evidence="1" id="KW-0812">Transmembrane</keyword>
<name>A0A926HQK7_9FIRM</name>
<protein>
    <submittedName>
        <fullName evidence="2">Small multi-drug export protein</fullName>
    </submittedName>
</protein>
<dbReference type="AlphaFoldDB" id="A0A926HQK7"/>
<reference evidence="2" key="1">
    <citation type="submission" date="2020-08" db="EMBL/GenBank/DDBJ databases">
        <title>Genome public.</title>
        <authorList>
            <person name="Liu C."/>
            <person name="Sun Q."/>
        </authorList>
    </citation>
    <scope>NUCLEOTIDE SEQUENCE</scope>
    <source>
        <strain evidence="2">NSJ-53</strain>
    </source>
</reference>
<keyword evidence="3" id="KW-1185">Reference proteome</keyword>
<organism evidence="2 3">
    <name type="scientific">Gehongia tenuis</name>
    <dbReference type="NCBI Taxonomy" id="2763655"/>
    <lineage>
        <taxon>Bacteria</taxon>
        <taxon>Bacillati</taxon>
        <taxon>Bacillota</taxon>
        <taxon>Clostridia</taxon>
        <taxon>Christensenellales</taxon>
        <taxon>Christensenellaceae</taxon>
        <taxon>Gehongia</taxon>
    </lineage>
</organism>
<evidence type="ECO:0000313" key="2">
    <source>
        <dbReference type="EMBL" id="MBC8531845.1"/>
    </source>
</evidence>
<keyword evidence="1" id="KW-1133">Transmembrane helix</keyword>
<feature type="transmembrane region" description="Helical" evidence="1">
    <location>
        <begin position="129"/>
        <end position="153"/>
    </location>
</feature>
<feature type="transmembrane region" description="Helical" evidence="1">
    <location>
        <begin position="7"/>
        <end position="25"/>
    </location>
</feature>
<feature type="transmembrane region" description="Helical" evidence="1">
    <location>
        <begin position="37"/>
        <end position="57"/>
    </location>
</feature>
<dbReference type="InterPro" id="IPR009577">
    <property type="entry name" value="Sm_multidrug_ex"/>
</dbReference>
<comment type="caution">
    <text evidence="2">The sequence shown here is derived from an EMBL/GenBank/DDBJ whole genome shotgun (WGS) entry which is preliminary data.</text>
</comment>
<sequence>MGNIVPYLIVFGVSMLPIVELRGAIPYGAIYGLPLDITFILALLGSMVPVPFILWLFKPVLAWLKKLKFMHRFATWLENKGEKGAKKVRESKGISWALFVFVAIPLPGTGVWTGSMIATVLELPFKKAIWPILAGDITAGIIMLILSAAGVAIF</sequence>
<proteinExistence type="predicted"/>
<evidence type="ECO:0000256" key="1">
    <source>
        <dbReference type="SAM" id="Phobius"/>
    </source>
</evidence>
<keyword evidence="1" id="KW-0472">Membrane</keyword>
<feature type="transmembrane region" description="Helical" evidence="1">
    <location>
        <begin position="96"/>
        <end position="117"/>
    </location>
</feature>
<dbReference type="EMBL" id="JACRSR010000003">
    <property type="protein sequence ID" value="MBC8531845.1"/>
    <property type="molecule type" value="Genomic_DNA"/>
</dbReference>
<accession>A0A926HQK7</accession>
<evidence type="ECO:0000313" key="3">
    <source>
        <dbReference type="Proteomes" id="UP000623172"/>
    </source>
</evidence>
<dbReference type="RefSeq" id="WP_249316538.1">
    <property type="nucleotide sequence ID" value="NZ_JACRSR010000003.1"/>
</dbReference>
<gene>
    <name evidence="2" type="ORF">H8696_08295</name>
</gene>
<dbReference type="PANTHER" id="PTHR36007">
    <property type="entry name" value="TRANSPORT PROTEIN-RELATED"/>
    <property type="match status" value="1"/>
</dbReference>